<keyword evidence="1" id="KW-0472">Membrane</keyword>
<comment type="caution">
    <text evidence="2">The sequence shown here is derived from an EMBL/GenBank/DDBJ whole genome shotgun (WGS) entry which is preliminary data.</text>
</comment>
<gene>
    <name evidence="2" type="ORF">A2647_00100</name>
</gene>
<name>A0A1F6V7V0_9BACT</name>
<organism evidence="2 3">
    <name type="scientific">Candidatus Nomurabacteria bacterium RIFCSPHIGHO2_01_FULL_40_24b</name>
    <dbReference type="NCBI Taxonomy" id="1801739"/>
    <lineage>
        <taxon>Bacteria</taxon>
        <taxon>Candidatus Nomuraibacteriota</taxon>
    </lineage>
</organism>
<protein>
    <submittedName>
        <fullName evidence="2">Uncharacterized protein</fullName>
    </submittedName>
</protein>
<accession>A0A1F6V7V0</accession>
<evidence type="ECO:0000313" key="2">
    <source>
        <dbReference type="EMBL" id="OGI65767.1"/>
    </source>
</evidence>
<evidence type="ECO:0000256" key="1">
    <source>
        <dbReference type="SAM" id="Phobius"/>
    </source>
</evidence>
<feature type="transmembrane region" description="Helical" evidence="1">
    <location>
        <begin position="21"/>
        <end position="43"/>
    </location>
</feature>
<proteinExistence type="predicted"/>
<dbReference type="AlphaFoldDB" id="A0A1F6V7V0"/>
<sequence>MIFTRNNQIKKRFYQGRGAARGYALVELVFYIVLFAILSLLVIDAMITMAKAFKETTIQAELVESNAIMERISREIRGSYDINTISTSDLKLNTKDDAGANKTVEFLLSGSDIQLLENSVLTGNLNTPNITVSNLTFTQITTTAGKAVKISLTVRSDNDAQNRSVDFYNTVTLRGSY</sequence>
<keyword evidence="1" id="KW-1133">Transmembrane helix</keyword>
<dbReference type="Proteomes" id="UP000177370">
    <property type="component" value="Unassembled WGS sequence"/>
</dbReference>
<keyword evidence="1" id="KW-0812">Transmembrane</keyword>
<reference evidence="2 3" key="1">
    <citation type="journal article" date="2016" name="Nat. Commun.">
        <title>Thousands of microbial genomes shed light on interconnected biogeochemical processes in an aquifer system.</title>
        <authorList>
            <person name="Anantharaman K."/>
            <person name="Brown C.T."/>
            <person name="Hug L.A."/>
            <person name="Sharon I."/>
            <person name="Castelle C.J."/>
            <person name="Probst A.J."/>
            <person name="Thomas B.C."/>
            <person name="Singh A."/>
            <person name="Wilkins M.J."/>
            <person name="Karaoz U."/>
            <person name="Brodie E.L."/>
            <person name="Williams K.H."/>
            <person name="Hubbard S.S."/>
            <person name="Banfield J.F."/>
        </authorList>
    </citation>
    <scope>NUCLEOTIDE SEQUENCE [LARGE SCALE GENOMIC DNA]</scope>
</reference>
<dbReference type="EMBL" id="MFTP01000012">
    <property type="protein sequence ID" value="OGI65767.1"/>
    <property type="molecule type" value="Genomic_DNA"/>
</dbReference>
<evidence type="ECO:0000313" key="3">
    <source>
        <dbReference type="Proteomes" id="UP000177370"/>
    </source>
</evidence>